<sequence>MFHLRFVSVACVDAYDDDDDDDDNEDDQGTCGRPRSRGEFDSPVVSAVVDGGGPAWSDKCLARINDGRADGNGGRQLGAPVEPSASQLVYA</sequence>
<evidence type="ECO:0000313" key="2">
    <source>
        <dbReference type="Proteomes" id="UP000887566"/>
    </source>
</evidence>
<evidence type="ECO:0000313" key="3">
    <source>
        <dbReference type="WBParaSite" id="PSAMB.scaffold14586size1839.g36132.t1"/>
    </source>
</evidence>
<accession>A0A914V4N7</accession>
<dbReference type="Proteomes" id="UP000887566">
    <property type="component" value="Unplaced"/>
</dbReference>
<proteinExistence type="predicted"/>
<protein>
    <submittedName>
        <fullName evidence="3">Secreted protein</fullName>
    </submittedName>
</protein>
<reference evidence="3" key="1">
    <citation type="submission" date="2022-11" db="UniProtKB">
        <authorList>
            <consortium name="WormBaseParasite"/>
        </authorList>
    </citation>
    <scope>IDENTIFICATION</scope>
</reference>
<organism evidence="2 3">
    <name type="scientific">Plectus sambesii</name>
    <dbReference type="NCBI Taxonomy" id="2011161"/>
    <lineage>
        <taxon>Eukaryota</taxon>
        <taxon>Metazoa</taxon>
        <taxon>Ecdysozoa</taxon>
        <taxon>Nematoda</taxon>
        <taxon>Chromadorea</taxon>
        <taxon>Plectida</taxon>
        <taxon>Plectina</taxon>
        <taxon>Plectoidea</taxon>
        <taxon>Plectidae</taxon>
        <taxon>Plectus</taxon>
    </lineage>
</organism>
<feature type="region of interest" description="Disordered" evidence="1">
    <location>
        <begin position="67"/>
        <end position="91"/>
    </location>
</feature>
<feature type="region of interest" description="Disordered" evidence="1">
    <location>
        <begin position="15"/>
        <end position="51"/>
    </location>
</feature>
<name>A0A914V4N7_9BILA</name>
<keyword evidence="2" id="KW-1185">Reference proteome</keyword>
<feature type="compositionally biased region" description="Acidic residues" evidence="1">
    <location>
        <begin position="15"/>
        <end position="28"/>
    </location>
</feature>
<dbReference type="WBParaSite" id="PSAMB.scaffold14586size1839.g36132.t1">
    <property type="protein sequence ID" value="PSAMB.scaffold14586size1839.g36132.t1"/>
    <property type="gene ID" value="PSAMB.scaffold14586size1839.g36132"/>
</dbReference>
<evidence type="ECO:0000256" key="1">
    <source>
        <dbReference type="SAM" id="MobiDB-lite"/>
    </source>
</evidence>
<dbReference type="AlphaFoldDB" id="A0A914V4N7"/>